<dbReference type="EMBL" id="CP000096">
    <property type="protein sequence ID" value="ABB23687.1"/>
    <property type="molecule type" value="Genomic_DNA"/>
</dbReference>
<dbReference type="AlphaFoldDB" id="Q3B4P4"/>
<accession>Q3B4P4</accession>
<protein>
    <submittedName>
        <fullName evidence="1">Uncharacterized protein</fullName>
    </submittedName>
</protein>
<evidence type="ECO:0000313" key="2">
    <source>
        <dbReference type="Proteomes" id="UP000002709"/>
    </source>
</evidence>
<reference evidence="2" key="1">
    <citation type="submission" date="2005-08" db="EMBL/GenBank/DDBJ databases">
        <title>Complete sequence of Pelodictyon luteolum DSM 273.</title>
        <authorList>
            <consortium name="US DOE Joint Genome Institute"/>
            <person name="Copeland A."/>
            <person name="Lucas S."/>
            <person name="Lapidus A."/>
            <person name="Barry K."/>
            <person name="Detter J.C."/>
            <person name="Glavina T."/>
            <person name="Hammon N."/>
            <person name="Israni S."/>
            <person name="Pitluck S."/>
            <person name="Bryant D."/>
            <person name="Schmutz J."/>
            <person name="Larimer F."/>
            <person name="Land M."/>
            <person name="Kyrpides N."/>
            <person name="Ivanova N."/>
            <person name="Richardson P."/>
        </authorList>
    </citation>
    <scope>NUCLEOTIDE SEQUENCE [LARGE SCALE GENOMIC DNA]</scope>
    <source>
        <strain evidence="2">DSM 273 / BCRC 81028 / 2530</strain>
    </source>
</reference>
<name>Q3B4P4_CHLL3</name>
<dbReference type="Proteomes" id="UP000002709">
    <property type="component" value="Chromosome"/>
</dbReference>
<evidence type="ECO:0000313" key="1">
    <source>
        <dbReference type="EMBL" id="ABB23687.1"/>
    </source>
</evidence>
<dbReference type="STRING" id="319225.Plut_0818"/>
<organism evidence="1 2">
    <name type="scientific">Chlorobium luteolum (strain DSM 273 / BCRC 81028 / 2530)</name>
    <name type="common">Pelodictyon luteolum</name>
    <dbReference type="NCBI Taxonomy" id="319225"/>
    <lineage>
        <taxon>Bacteria</taxon>
        <taxon>Pseudomonadati</taxon>
        <taxon>Chlorobiota</taxon>
        <taxon>Chlorobiia</taxon>
        <taxon>Chlorobiales</taxon>
        <taxon>Chlorobiaceae</taxon>
        <taxon>Chlorobium/Pelodictyon group</taxon>
        <taxon>Pelodictyon</taxon>
    </lineage>
</organism>
<sequence>MTQLPGQRDSSEPEFQPGECQEGFEGFIIAHSLIRTHVERRWLPSRGFGPDAATGTLPLYLPQDADDGRLVGKRHVGGTLELRMADAACSCTEVGTARPHPQYFHNEPVKVLFGTLPHTRPVELLHDFAVPFPLGLLDLHESRHDLTLTGLISPVLPSDRGGAA</sequence>
<dbReference type="HOGENOM" id="CLU_1617428_0_0_10"/>
<dbReference type="KEGG" id="plt:Plut_0818"/>
<proteinExistence type="predicted"/>
<gene>
    <name evidence="1" type="ordered locus">Plut_0818</name>
</gene>
<keyword evidence="2" id="KW-1185">Reference proteome</keyword>